<name>A0A5C4N8X2_9RHOB</name>
<reference evidence="1 2" key="1">
    <citation type="submission" date="2019-06" db="EMBL/GenBank/DDBJ databases">
        <authorList>
            <person name="Jiang L."/>
        </authorList>
    </citation>
    <scope>NUCLEOTIDE SEQUENCE [LARGE SCALE GENOMIC DNA]</scope>
    <source>
        <strain evidence="1 2">YIM 48858</strain>
    </source>
</reference>
<gene>
    <name evidence="1" type="ORF">FHG71_11960</name>
</gene>
<dbReference type="AlphaFoldDB" id="A0A5C4N8X2"/>
<evidence type="ECO:0000313" key="1">
    <source>
        <dbReference type="EMBL" id="TNC71304.1"/>
    </source>
</evidence>
<proteinExistence type="predicted"/>
<accession>A0A5C4N8X2</accession>
<keyword evidence="2" id="KW-1185">Reference proteome</keyword>
<organism evidence="1 2">
    <name type="scientific">Rubellimicrobium roseum</name>
    <dbReference type="NCBI Taxonomy" id="687525"/>
    <lineage>
        <taxon>Bacteria</taxon>
        <taxon>Pseudomonadati</taxon>
        <taxon>Pseudomonadota</taxon>
        <taxon>Alphaproteobacteria</taxon>
        <taxon>Rhodobacterales</taxon>
        <taxon>Roseobacteraceae</taxon>
        <taxon>Rubellimicrobium</taxon>
    </lineage>
</organism>
<dbReference type="Proteomes" id="UP000305709">
    <property type="component" value="Unassembled WGS sequence"/>
</dbReference>
<sequence>MKYVQALRIKKAKQMLGITAQPTDNVVTAARYADVAFLAACSSGRMGVTLVRCRQRFRTLEAANAIGKAPSEATAAIRPLRSQDRRRLGT</sequence>
<dbReference type="EMBL" id="VDFV01000015">
    <property type="protein sequence ID" value="TNC71304.1"/>
    <property type="molecule type" value="Genomic_DNA"/>
</dbReference>
<evidence type="ECO:0000313" key="2">
    <source>
        <dbReference type="Proteomes" id="UP000305709"/>
    </source>
</evidence>
<dbReference type="RefSeq" id="WP_139081918.1">
    <property type="nucleotide sequence ID" value="NZ_VDFV01000015.1"/>
</dbReference>
<comment type="caution">
    <text evidence="1">The sequence shown here is derived from an EMBL/GenBank/DDBJ whole genome shotgun (WGS) entry which is preliminary data.</text>
</comment>
<protein>
    <submittedName>
        <fullName evidence="1">Uncharacterized protein</fullName>
    </submittedName>
</protein>